<dbReference type="Gene3D" id="3.40.50.1440">
    <property type="entry name" value="Tubulin/FtsZ, GTPase domain"/>
    <property type="match status" value="1"/>
</dbReference>
<name>A0ABD3SJ10_9LAMI</name>
<reference evidence="4 5" key="1">
    <citation type="submission" date="2024-12" db="EMBL/GenBank/DDBJ databases">
        <title>The unique morphological basis and parallel evolutionary history of personate flowers in Penstemon.</title>
        <authorList>
            <person name="Depatie T.H."/>
            <person name="Wessinger C.A."/>
        </authorList>
    </citation>
    <scope>NUCLEOTIDE SEQUENCE [LARGE SCALE GENOMIC DNA]</scope>
    <source>
        <strain evidence="4">WTNN_2</strain>
        <tissue evidence="4">Leaf</tissue>
    </source>
</reference>
<dbReference type="SUPFAM" id="SSF82185">
    <property type="entry name" value="Histone H3 K4-specific methyltransferase SET7/9 N-terminal domain"/>
    <property type="match status" value="1"/>
</dbReference>
<dbReference type="InterPro" id="IPR003409">
    <property type="entry name" value="MORN"/>
</dbReference>
<dbReference type="InterPro" id="IPR008280">
    <property type="entry name" value="Tub_FtsZ_C"/>
</dbReference>
<dbReference type="PANTHER" id="PTHR43215">
    <property type="entry name" value="RADIAL SPOKE HEAD 1 HOMOLOG"/>
    <property type="match status" value="1"/>
</dbReference>
<evidence type="ECO:0008006" key="6">
    <source>
        <dbReference type="Google" id="ProtNLM"/>
    </source>
</evidence>
<dbReference type="Pfam" id="PF02493">
    <property type="entry name" value="MORN"/>
    <property type="match status" value="4"/>
</dbReference>
<comment type="caution">
    <text evidence="4">The sequence shown here is derived from an EMBL/GenBank/DDBJ whole genome shotgun (WGS) entry which is preliminary data.</text>
</comment>
<dbReference type="SMART" id="SM00698">
    <property type="entry name" value="MORN"/>
    <property type="match status" value="4"/>
</dbReference>
<organism evidence="4 5">
    <name type="scientific">Penstemon smallii</name>
    <dbReference type="NCBI Taxonomy" id="265156"/>
    <lineage>
        <taxon>Eukaryota</taxon>
        <taxon>Viridiplantae</taxon>
        <taxon>Streptophyta</taxon>
        <taxon>Embryophyta</taxon>
        <taxon>Tracheophyta</taxon>
        <taxon>Spermatophyta</taxon>
        <taxon>Magnoliopsida</taxon>
        <taxon>eudicotyledons</taxon>
        <taxon>Gunneridae</taxon>
        <taxon>Pentapetalae</taxon>
        <taxon>asterids</taxon>
        <taxon>lamiids</taxon>
        <taxon>Lamiales</taxon>
        <taxon>Plantaginaceae</taxon>
        <taxon>Cheloneae</taxon>
        <taxon>Penstemon</taxon>
    </lineage>
</organism>
<dbReference type="InterPro" id="IPR036525">
    <property type="entry name" value="Tubulin/FtsZ_GTPase_sf"/>
</dbReference>
<evidence type="ECO:0000313" key="5">
    <source>
        <dbReference type="Proteomes" id="UP001634393"/>
    </source>
</evidence>
<protein>
    <recommendedName>
        <fullName evidence="6">Protein ACCUMULATION AND REPLICATION OF CHLOROPLASTS 3</fullName>
    </recommendedName>
</protein>
<keyword evidence="2" id="KW-0547">Nucleotide-binding</keyword>
<dbReference type="Gene3D" id="2.20.110.10">
    <property type="entry name" value="Histone H3 K4-specific methyltransferase SET7/9 N-terminal domain"/>
    <property type="match status" value="2"/>
</dbReference>
<dbReference type="EMBL" id="JBJXBP010000006">
    <property type="protein sequence ID" value="KAL3824263.1"/>
    <property type="molecule type" value="Genomic_DNA"/>
</dbReference>
<proteinExistence type="predicted"/>
<dbReference type="GO" id="GO:0016020">
    <property type="term" value="C:membrane"/>
    <property type="evidence" value="ECO:0007669"/>
    <property type="project" value="UniProtKB-ARBA"/>
</dbReference>
<dbReference type="GO" id="GO:0005525">
    <property type="term" value="F:GTP binding"/>
    <property type="evidence" value="ECO:0007669"/>
    <property type="project" value="UniProtKB-KW"/>
</dbReference>
<evidence type="ECO:0000313" key="4">
    <source>
        <dbReference type="EMBL" id="KAL3824263.1"/>
    </source>
</evidence>
<dbReference type="Proteomes" id="UP001634393">
    <property type="component" value="Unassembled WGS sequence"/>
</dbReference>
<evidence type="ECO:0000256" key="2">
    <source>
        <dbReference type="ARBA" id="ARBA00022741"/>
    </source>
</evidence>
<keyword evidence="1" id="KW-0677">Repeat</keyword>
<keyword evidence="3" id="KW-0342">GTP-binding</keyword>
<gene>
    <name evidence="4" type="ORF">ACJIZ3_020292</name>
</gene>
<keyword evidence="5" id="KW-1185">Reference proteome</keyword>
<evidence type="ECO:0000256" key="3">
    <source>
        <dbReference type="ARBA" id="ARBA00023134"/>
    </source>
</evidence>
<evidence type="ECO:0000256" key="1">
    <source>
        <dbReference type="ARBA" id="ARBA00022737"/>
    </source>
</evidence>
<sequence>MNLFYPNSTVLLSPSRYSNFPLGCRSHKIHRAKLLLRWNAISIRAGKSIGRCKVAKSSNIGEESEEFVDVLFVGSRKDSVLDFCCASPVLSPALRFWNILGYDSEQVQLQQRLAKQDTSPRTVEGLVAQQSSSKAVILVASAAYGSDHITALDVLSNVNSGNGLVVGIILKPFSFEGRRRQSEVNDLVGKLQKHANFYIVLDTDTLLENDLVTLDEALKTCNNAVLMAMNAISVLISEKHIMLLNTKHNSTRELQPPEFRKIFESYNEARLAFGAGYNVKTSLLRAINDCPFLGVDIKDLDGVIICIFASSGAMDCSDANTILLALRPISGWNSEVIVSLVHDPNLESNEILTTVIAFGYTTQKLAPRNGIFSSLGQRFPFIFNIFKKQDQQPINSQEAYLSESPSVSNMINSPSLDNIPDANHFNGTNENLNGRIQPLLGNTDEEFFSSSEIDLLEADTNSSNHELNPEGTHMFKRELLTRENLGSGHPTTEYSKKGTNTSEALVENNISIYKLPVGVKYLEKLDDDSLLTSNTKLQEAEWRVDDNEKKKHVAVPSVSWSRLTEAGIRSNVSISNKREYNSSNSEKQGGLSVRAASMLESERDSQKKWSRVVKMNYRGGIYRGRAQGGLPEGKGRLLLGDGSIYDGMWRYGKRSGLGTFYFDNGDVYQGSWRDDVMHGKGWIYFHTGDRWFVNFWKGKANGEGRFYSKLGDVFFGHFKDGWRHGHFLRIGVDGTRCQEEWDEGVLISEKQLDADAEIG</sequence>
<dbReference type="AlphaFoldDB" id="A0ABD3SJ10"/>
<dbReference type="SUPFAM" id="SSF55307">
    <property type="entry name" value="Tubulin C-terminal domain-like"/>
    <property type="match status" value="1"/>
</dbReference>
<dbReference type="SUPFAM" id="SSF52490">
    <property type="entry name" value="Tubulin nucleotide-binding domain-like"/>
    <property type="match status" value="1"/>
</dbReference>
<dbReference type="PANTHER" id="PTHR43215:SF15">
    <property type="entry name" value="PROTEIN ACCUMULATION AND REPLICATION OF CHLOROPLASTS 3, CHLOROPLASTIC"/>
    <property type="match status" value="1"/>
</dbReference>
<accession>A0ABD3SJ10</accession>